<dbReference type="InterPro" id="IPR027443">
    <property type="entry name" value="IPNS-like_sf"/>
</dbReference>
<dbReference type="AlphaFoldDB" id="A0A4P9WB17"/>
<dbReference type="EMBL" id="KZ995961">
    <property type="protein sequence ID" value="RKO89664.1"/>
    <property type="molecule type" value="Genomic_DNA"/>
</dbReference>
<evidence type="ECO:0000313" key="3">
    <source>
        <dbReference type="Proteomes" id="UP000269721"/>
    </source>
</evidence>
<accession>A0A4P9WB17</accession>
<dbReference type="PANTHER" id="PTHR48420:SF1">
    <property type="entry name" value="NON-HAEM DIOXYGENASE N-TERMINAL DOMAIN-CONTAINING PROTEIN"/>
    <property type="match status" value="1"/>
</dbReference>
<dbReference type="Gene3D" id="2.60.120.330">
    <property type="entry name" value="B-lactam Antibiotic, Isopenicillin N Synthase, Chain"/>
    <property type="match status" value="1"/>
</dbReference>
<gene>
    <name evidence="2" type="ORF">BDK51DRAFT_29953</name>
</gene>
<protein>
    <recommendedName>
        <fullName evidence="4">Isopenicillin N synthase-like Fe(2+) 2OG dioxygenase domain-containing protein</fullName>
    </recommendedName>
</protein>
<keyword evidence="3" id="KW-1185">Reference proteome</keyword>
<dbReference type="SUPFAM" id="SSF51197">
    <property type="entry name" value="Clavaminate synthase-like"/>
    <property type="match status" value="1"/>
</dbReference>
<evidence type="ECO:0008006" key="4">
    <source>
        <dbReference type="Google" id="ProtNLM"/>
    </source>
</evidence>
<organism evidence="2 3">
    <name type="scientific">Blyttiomyces helicus</name>
    <dbReference type="NCBI Taxonomy" id="388810"/>
    <lineage>
        <taxon>Eukaryota</taxon>
        <taxon>Fungi</taxon>
        <taxon>Fungi incertae sedis</taxon>
        <taxon>Chytridiomycota</taxon>
        <taxon>Chytridiomycota incertae sedis</taxon>
        <taxon>Chytridiomycetes</taxon>
        <taxon>Chytridiomycetes incertae sedis</taxon>
        <taxon>Blyttiomyces</taxon>
    </lineage>
</organism>
<evidence type="ECO:0000256" key="1">
    <source>
        <dbReference type="SAM" id="MobiDB-lite"/>
    </source>
</evidence>
<sequence length="264" mass="27452">MRTRRAASVTASARGRLSRSAMGWVDNVPMAAMPAYRGGSAGYSRMRTFTTVEFDRGGIAGVEAAHGGDEDCEEGLDGVVCGEEGDVRRPGERGRGSGCIEGGEFGGCEVEAACERRGRAAGASMGVGGGGREKKAVDDGSSPENDGKMSQDGGNIDSWCGLHLDHSMLTGLITVMYIDETNPSYPEVSRADPAIASALSTAGLYVKGRDGRFIQISIPADCVAFQLGEAAQIASRGRLVATPHLVRGAAVPGVARNTFAVFMQ</sequence>
<proteinExistence type="predicted"/>
<dbReference type="OrthoDB" id="438224at2759"/>
<dbReference type="Proteomes" id="UP000269721">
    <property type="component" value="Unassembled WGS sequence"/>
</dbReference>
<dbReference type="PANTHER" id="PTHR48420">
    <property type="entry name" value="NON-HAEM DIOXYGENASE N-TERMINAL DOMAIN-CONTAINING PROTEIN"/>
    <property type="match status" value="1"/>
</dbReference>
<reference evidence="3" key="1">
    <citation type="journal article" date="2018" name="Nat. Microbiol.">
        <title>Leveraging single-cell genomics to expand the fungal tree of life.</title>
        <authorList>
            <person name="Ahrendt S.R."/>
            <person name="Quandt C.A."/>
            <person name="Ciobanu D."/>
            <person name="Clum A."/>
            <person name="Salamov A."/>
            <person name="Andreopoulos B."/>
            <person name="Cheng J.F."/>
            <person name="Woyke T."/>
            <person name="Pelin A."/>
            <person name="Henrissat B."/>
            <person name="Reynolds N.K."/>
            <person name="Benny G.L."/>
            <person name="Smith M.E."/>
            <person name="James T.Y."/>
            <person name="Grigoriev I.V."/>
        </authorList>
    </citation>
    <scope>NUCLEOTIDE SEQUENCE [LARGE SCALE GENOMIC DNA]</scope>
</reference>
<feature type="non-terminal residue" evidence="2">
    <location>
        <position position="264"/>
    </location>
</feature>
<name>A0A4P9WB17_9FUNG</name>
<feature type="region of interest" description="Disordered" evidence="1">
    <location>
        <begin position="121"/>
        <end position="152"/>
    </location>
</feature>
<evidence type="ECO:0000313" key="2">
    <source>
        <dbReference type="EMBL" id="RKO89664.1"/>
    </source>
</evidence>